<evidence type="ECO:0000313" key="1">
    <source>
        <dbReference type="EMBL" id="JAV00834.1"/>
    </source>
</evidence>
<name>A0A1J3K8D0_NOCCA</name>
<proteinExistence type="predicted"/>
<dbReference type="AlphaFoldDB" id="A0A1J3K8D0"/>
<dbReference type="EMBL" id="GEVM01005105">
    <property type="protein sequence ID" value="JAV00834.1"/>
    <property type="molecule type" value="Transcribed_RNA"/>
</dbReference>
<reference evidence="1" key="1">
    <citation type="submission" date="2016-07" db="EMBL/GenBank/DDBJ databases">
        <title>De novo transcriptome assembly of four accessions of the metal hyperaccumulator plant Noccaea caerulescens.</title>
        <authorList>
            <person name="Blande D."/>
            <person name="Halimaa P."/>
            <person name="Tervahauta A.I."/>
            <person name="Aarts M.G."/>
            <person name="Karenlampi S.O."/>
        </authorList>
    </citation>
    <scope>NUCLEOTIDE SEQUENCE</scope>
</reference>
<sequence>MKHYPPDPQIYYEIQLLDGSLSRFLDLVSMFSGGFSGKATDDGLGFPGCDFEEGESISGFLRFEGNGSRRIRFHHSEQSLRVSNREREM</sequence>
<organism evidence="1">
    <name type="scientific">Noccaea caerulescens</name>
    <name type="common">Alpine penny-cress</name>
    <name type="synonym">Thlaspi caerulescens</name>
    <dbReference type="NCBI Taxonomy" id="107243"/>
    <lineage>
        <taxon>Eukaryota</taxon>
        <taxon>Viridiplantae</taxon>
        <taxon>Streptophyta</taxon>
        <taxon>Embryophyta</taxon>
        <taxon>Tracheophyta</taxon>
        <taxon>Spermatophyta</taxon>
        <taxon>Magnoliopsida</taxon>
        <taxon>eudicotyledons</taxon>
        <taxon>Gunneridae</taxon>
        <taxon>Pentapetalae</taxon>
        <taxon>rosids</taxon>
        <taxon>malvids</taxon>
        <taxon>Brassicales</taxon>
        <taxon>Brassicaceae</taxon>
        <taxon>Coluteocarpeae</taxon>
        <taxon>Noccaea</taxon>
    </lineage>
</organism>
<gene>
    <name evidence="1" type="ORF">MP_TR20816_c0_g1_i1_g.59063</name>
</gene>
<protein>
    <submittedName>
        <fullName evidence="1">Uncharacterized protein</fullName>
    </submittedName>
</protein>
<accession>A0A1J3K8D0</accession>